<dbReference type="PROSITE" id="PS00092">
    <property type="entry name" value="N6_MTASE"/>
    <property type="match status" value="1"/>
</dbReference>
<accession>A0ABX8BFG5</accession>
<dbReference type="Pfam" id="PF22654">
    <property type="entry name" value="DUF7008"/>
    <property type="match status" value="1"/>
</dbReference>
<dbReference type="Pfam" id="PF07669">
    <property type="entry name" value="Eco57I"/>
    <property type="match status" value="1"/>
</dbReference>
<evidence type="ECO:0000256" key="4">
    <source>
        <dbReference type="ARBA" id="ARBA00022691"/>
    </source>
</evidence>
<protein>
    <recommendedName>
        <fullName evidence="1">site-specific DNA-methyltransferase (adenine-specific)</fullName>
        <ecNumber evidence="1">2.1.1.72</ecNumber>
    </recommendedName>
</protein>
<dbReference type="RefSeq" id="WP_220562171.1">
    <property type="nucleotide sequence ID" value="NZ_CP074133.1"/>
</dbReference>
<dbReference type="EMBL" id="CP074133">
    <property type="protein sequence ID" value="QUX20975.1"/>
    <property type="molecule type" value="Genomic_DNA"/>
</dbReference>
<evidence type="ECO:0000259" key="7">
    <source>
        <dbReference type="Pfam" id="PF07669"/>
    </source>
</evidence>
<feature type="region of interest" description="Disordered" evidence="6">
    <location>
        <begin position="470"/>
        <end position="490"/>
    </location>
</feature>
<feature type="domain" description="DUF7008" evidence="8">
    <location>
        <begin position="770"/>
        <end position="1151"/>
    </location>
</feature>
<sequence length="1158" mass="129010">MNETLSLGPLRRLVGIVREGLRPAPTATGATERDTEHAAVLWVLATAFVAFCEDIGLVEHTSLTRTDVPADLPTASPLQVIERSMNEAVEAHPVLGEVFHGAGTWREHRPDEATARHLVAFWRNGKRAPLGSVPIPSATGAGPDTTLFEILYQNLSEDSRKAYALQSTPDFVIDLVLDRSLGRALKETDSVTEHGLRYIDPACGSGGFLLNAFRRVLERIREERPDLPGGEAIALALACVHGCDLSPIAVMVSRFRLAVEVLGQARNASPEAEREWRLLVAEADSLLEGPGAPVVLGWPWAGNGDLALLNLTTGANILRRSSYDAVATNPPYIVPGDQDATKAYREGYRSARSGAFTLNAPFTECAFSLARSGGYVGLLTASAFAKREFGRPLVERFLPTVQISDIIDTSGAYIPGHGIPTLILTGRNREPSPGSRVTVVNCERGEPSAPDDPGQGRVWTSLKERLAKVPSEDAWTSSHERPQDDFRTHPWLLSPPRTEAVFRSLRSDTLLSDHVHRIGYIASTGADELFSASPASMRRWEVEAEATIDLVTGSEVRDWQVRSDLKAFFPRTWEERTKLVDLRDLPGHLRRLWPYQRVLANRSRINPKKWYDWHQLTTNRNVSSWSIIFPWVATHTHFALNRDVNAPLNSAPVIELPTSITEETALALLGVLNSSTVCFWMKQVSRSKGNPRGDQLRSGEGWEAIYEFTSSRMRELPLPALTEAEIPRELDSLARELLTLRAEVEDAGTPPTGERIAVLGREWRSILGRMVLLQEELDWRVYESYGIVPTGSIPHVPLDSLPEGIVQGERAFEFALAREQDEAPEAFEESEWFARNAISRSTTPPAHWPSDYRRVVLARIDALRNDPALRVLERPDFKHRWATPPWESVWRPAVAAWLLQRCESRELWYTLGTDGVERPTVRPLSELIGALENDPDVIAAVETHSPGSTVRKVLAALLAEEHVPFLAALRFRASGLRKHREWTRLWDLQWRWENPPPSGDTADADPSGAPSPPKFTAADFLRKSYWANRGKFDMPNERFTSYSPDPSPGLSPTSMLGWAGWDARDRAWALVDIVERNLATPQAPTQTVVPLLAGLAEILPWVDRVGAGIGPRRSHRDGVELRRRFAEYLNRLELTEEQVSAWAPPPPRRGRPPKRTES</sequence>
<keyword evidence="10" id="KW-1185">Reference proteome</keyword>
<dbReference type="InterPro" id="IPR029063">
    <property type="entry name" value="SAM-dependent_MTases_sf"/>
</dbReference>
<dbReference type="InterPro" id="IPR050953">
    <property type="entry name" value="N4_N6_ade-DNA_methylase"/>
</dbReference>
<keyword evidence="3 9" id="KW-0808">Transferase</keyword>
<evidence type="ECO:0000313" key="10">
    <source>
        <dbReference type="Proteomes" id="UP000676079"/>
    </source>
</evidence>
<evidence type="ECO:0000256" key="6">
    <source>
        <dbReference type="SAM" id="MobiDB-lite"/>
    </source>
</evidence>
<evidence type="ECO:0000256" key="5">
    <source>
        <dbReference type="ARBA" id="ARBA00047942"/>
    </source>
</evidence>
<gene>
    <name evidence="9" type="primary">pglX</name>
    <name evidence="9" type="ORF">KGD84_21280</name>
</gene>
<feature type="region of interest" description="Disordered" evidence="6">
    <location>
        <begin position="1136"/>
        <end position="1158"/>
    </location>
</feature>
<dbReference type="InterPro" id="IPR002052">
    <property type="entry name" value="DNA_methylase_N6_adenine_CS"/>
</dbReference>
<feature type="domain" description="Type II methyltransferase M.TaqI-like" evidence="7">
    <location>
        <begin position="239"/>
        <end position="410"/>
    </location>
</feature>
<dbReference type="NCBIfam" id="NF033451">
    <property type="entry name" value="BREX_2_MTaseX"/>
    <property type="match status" value="1"/>
</dbReference>
<evidence type="ECO:0000259" key="8">
    <source>
        <dbReference type="Pfam" id="PF22654"/>
    </source>
</evidence>
<dbReference type="InterPro" id="IPR054277">
    <property type="entry name" value="DUF7008"/>
</dbReference>
<evidence type="ECO:0000313" key="9">
    <source>
        <dbReference type="EMBL" id="QUX20975.1"/>
    </source>
</evidence>
<dbReference type="InterPro" id="IPR011639">
    <property type="entry name" value="MethylTrfase_TaqI-like_dom"/>
</dbReference>
<dbReference type="EC" id="2.1.1.72" evidence="1"/>
<keyword evidence="2 9" id="KW-0489">Methyltransferase</keyword>
<name>A0ABX8BFG5_9ACTN</name>
<feature type="compositionally biased region" description="Basic residues" evidence="6">
    <location>
        <begin position="1148"/>
        <end position="1158"/>
    </location>
</feature>
<evidence type="ECO:0000256" key="3">
    <source>
        <dbReference type="ARBA" id="ARBA00022679"/>
    </source>
</evidence>
<feature type="compositionally biased region" description="Basic and acidic residues" evidence="6">
    <location>
        <begin position="478"/>
        <end position="488"/>
    </location>
</feature>
<organism evidence="9 10">
    <name type="scientific">Nocardiopsis changdeensis</name>
    <dbReference type="NCBI Taxonomy" id="2831969"/>
    <lineage>
        <taxon>Bacteria</taxon>
        <taxon>Bacillati</taxon>
        <taxon>Actinomycetota</taxon>
        <taxon>Actinomycetes</taxon>
        <taxon>Streptosporangiales</taxon>
        <taxon>Nocardiopsidaceae</taxon>
        <taxon>Nocardiopsis</taxon>
    </lineage>
</organism>
<dbReference type="SUPFAM" id="SSF53335">
    <property type="entry name" value="S-adenosyl-L-methionine-dependent methyltransferases"/>
    <property type="match status" value="1"/>
</dbReference>
<dbReference type="PRINTS" id="PR00507">
    <property type="entry name" value="N12N6MTFRASE"/>
</dbReference>
<dbReference type="PANTHER" id="PTHR33841">
    <property type="entry name" value="DNA METHYLTRANSFERASE YEEA-RELATED"/>
    <property type="match status" value="1"/>
</dbReference>
<evidence type="ECO:0000256" key="2">
    <source>
        <dbReference type="ARBA" id="ARBA00022603"/>
    </source>
</evidence>
<dbReference type="GO" id="GO:0032259">
    <property type="term" value="P:methylation"/>
    <property type="evidence" value="ECO:0007669"/>
    <property type="project" value="UniProtKB-KW"/>
</dbReference>
<proteinExistence type="predicted"/>
<dbReference type="GO" id="GO:0009007">
    <property type="term" value="F:site-specific DNA-methyltransferase (adenine-specific) activity"/>
    <property type="evidence" value="ECO:0007669"/>
    <property type="project" value="UniProtKB-EC"/>
</dbReference>
<dbReference type="Gene3D" id="3.40.50.150">
    <property type="entry name" value="Vaccinia Virus protein VP39"/>
    <property type="match status" value="1"/>
</dbReference>
<keyword evidence="4" id="KW-0949">S-adenosyl-L-methionine</keyword>
<comment type="catalytic activity">
    <reaction evidence="5">
        <text>a 2'-deoxyadenosine in DNA + S-adenosyl-L-methionine = an N(6)-methyl-2'-deoxyadenosine in DNA + S-adenosyl-L-homocysteine + H(+)</text>
        <dbReference type="Rhea" id="RHEA:15197"/>
        <dbReference type="Rhea" id="RHEA-COMP:12418"/>
        <dbReference type="Rhea" id="RHEA-COMP:12419"/>
        <dbReference type="ChEBI" id="CHEBI:15378"/>
        <dbReference type="ChEBI" id="CHEBI:57856"/>
        <dbReference type="ChEBI" id="CHEBI:59789"/>
        <dbReference type="ChEBI" id="CHEBI:90615"/>
        <dbReference type="ChEBI" id="CHEBI:90616"/>
        <dbReference type="EC" id="2.1.1.72"/>
    </reaction>
</comment>
<evidence type="ECO:0000256" key="1">
    <source>
        <dbReference type="ARBA" id="ARBA00011900"/>
    </source>
</evidence>
<dbReference type="PANTHER" id="PTHR33841:SF1">
    <property type="entry name" value="DNA METHYLTRANSFERASE A"/>
    <property type="match status" value="1"/>
</dbReference>
<dbReference type="Proteomes" id="UP000676079">
    <property type="component" value="Chromosome"/>
</dbReference>
<reference evidence="9 10" key="1">
    <citation type="submission" date="2021-05" db="EMBL/GenBank/DDBJ databases">
        <title>Direct Submission.</title>
        <authorList>
            <person name="Li K."/>
            <person name="Gao J."/>
        </authorList>
    </citation>
    <scope>NUCLEOTIDE SEQUENCE [LARGE SCALE GENOMIC DNA]</scope>
    <source>
        <strain evidence="9 10">Mg02</strain>
    </source>
</reference>